<dbReference type="RefSeq" id="WP_057879969.1">
    <property type="nucleotide sequence ID" value="NZ_JQCF01000003.1"/>
</dbReference>
<dbReference type="AlphaFoldDB" id="A0A0R2LEI8"/>
<evidence type="ECO:0000256" key="9">
    <source>
        <dbReference type="SAM" id="MobiDB-lite"/>
    </source>
</evidence>
<comment type="cofactor">
    <cofactor evidence="2 8">
        <name>NAD(+)</name>
        <dbReference type="ChEBI" id="CHEBI:57540"/>
    </cofactor>
</comment>
<evidence type="ECO:0000256" key="1">
    <source>
        <dbReference type="ARBA" id="ARBA00001539"/>
    </source>
</evidence>
<evidence type="ECO:0000256" key="5">
    <source>
        <dbReference type="ARBA" id="ARBA00016977"/>
    </source>
</evidence>
<dbReference type="Gene3D" id="3.90.25.10">
    <property type="entry name" value="UDP-galactose 4-epimerase, domain 1"/>
    <property type="match status" value="1"/>
</dbReference>
<dbReference type="Gene3D" id="3.40.50.720">
    <property type="entry name" value="NAD(P)-binding Rossmann-like Domain"/>
    <property type="match status" value="1"/>
</dbReference>
<dbReference type="SUPFAM" id="SSF51735">
    <property type="entry name" value="NAD(P)-binding Rossmann-fold domains"/>
    <property type="match status" value="1"/>
</dbReference>
<dbReference type="EC" id="4.2.1.46" evidence="4 8"/>
<keyword evidence="6" id="KW-0520">NAD</keyword>
<keyword evidence="7 8" id="KW-0456">Lyase</keyword>
<accession>A0A0R2LEI8</accession>
<dbReference type="GO" id="GO:0008460">
    <property type="term" value="F:dTDP-glucose 4,6-dehydratase activity"/>
    <property type="evidence" value="ECO:0007669"/>
    <property type="project" value="UniProtKB-EC"/>
</dbReference>
<feature type="domain" description="NAD(P)-binding" evidence="10">
    <location>
        <begin position="6"/>
        <end position="308"/>
    </location>
</feature>
<proteinExistence type="inferred from homology"/>
<dbReference type="OrthoDB" id="9811743at2"/>
<comment type="caution">
    <text evidence="11">The sequence shown here is derived from an EMBL/GenBank/DDBJ whole genome shotgun (WGS) entry which is preliminary data.</text>
</comment>
<name>A0A0R2LEI8_9LACO</name>
<comment type="similarity">
    <text evidence="3 8">Belongs to the NAD(P)-dependent epimerase/dehydratase family. dTDP-glucose dehydratase subfamily.</text>
</comment>
<dbReference type="CDD" id="cd05246">
    <property type="entry name" value="dTDP_GD_SDR_e"/>
    <property type="match status" value="1"/>
</dbReference>
<sequence length="337" mass="38150">MKNIVVTGGAGFIGSNFVHYIVENHPDIHVTVLDKLTYAGNRANLAGLPEDRVRLVVGDILDANLVDELVSKADAVVHYAAESHNDNSLIDPSPFIQTNIVGTYTLLEACRKYDVRYHHISTDEVYGDLPLRDSEGNGAKFEPESRYNPSSPYSSSKASSDLLVRAWVRSFGLRATISNCSNNYGPYQHIEKFIPRQITNILSGIRPKLYGSGTNVRDWIHTNDHSRAVWSILNKGKIGETYLIGANGEKNNKEVLEMILELMNKSKDDYDLVKDRPGHDMRYAIDSTKLREELGWKPEYTDFKSGLKHTIDWYTEHEDWWKAEKSEVEAKYAKNGQ</sequence>
<dbReference type="PANTHER" id="PTHR43000">
    <property type="entry name" value="DTDP-D-GLUCOSE 4,6-DEHYDRATASE-RELATED"/>
    <property type="match status" value="1"/>
</dbReference>
<dbReference type="InterPro" id="IPR005888">
    <property type="entry name" value="dTDP_Gluc_deHydtase"/>
</dbReference>
<organism evidence="11 12">
    <name type="scientific">Companilactobacillus kimchiensis</name>
    <dbReference type="NCBI Taxonomy" id="993692"/>
    <lineage>
        <taxon>Bacteria</taxon>
        <taxon>Bacillati</taxon>
        <taxon>Bacillota</taxon>
        <taxon>Bacilli</taxon>
        <taxon>Lactobacillales</taxon>
        <taxon>Lactobacillaceae</taxon>
        <taxon>Companilactobacillus</taxon>
    </lineage>
</organism>
<reference evidence="11 12" key="1">
    <citation type="journal article" date="2015" name="Genome Announc.">
        <title>Expanding the biotechnology potential of lactobacilli through comparative genomics of 213 strains and associated genera.</title>
        <authorList>
            <person name="Sun Z."/>
            <person name="Harris H.M."/>
            <person name="McCann A."/>
            <person name="Guo C."/>
            <person name="Argimon S."/>
            <person name="Zhang W."/>
            <person name="Yang X."/>
            <person name="Jeffery I.B."/>
            <person name="Cooney J.C."/>
            <person name="Kagawa T.F."/>
            <person name="Liu W."/>
            <person name="Song Y."/>
            <person name="Salvetti E."/>
            <person name="Wrobel A."/>
            <person name="Rasinkangas P."/>
            <person name="Parkhill J."/>
            <person name="Rea M.C."/>
            <person name="O'Sullivan O."/>
            <person name="Ritari J."/>
            <person name="Douillard F.P."/>
            <person name="Paul Ross R."/>
            <person name="Yang R."/>
            <person name="Briner A.E."/>
            <person name="Felis G.E."/>
            <person name="de Vos W.M."/>
            <person name="Barrangou R."/>
            <person name="Klaenhammer T.R."/>
            <person name="Caufield P.W."/>
            <person name="Cui Y."/>
            <person name="Zhang H."/>
            <person name="O'Toole P.W."/>
        </authorList>
    </citation>
    <scope>NUCLEOTIDE SEQUENCE [LARGE SCALE GENOMIC DNA]</scope>
    <source>
        <strain evidence="11 12">DSM 24716</strain>
    </source>
</reference>
<evidence type="ECO:0000256" key="8">
    <source>
        <dbReference type="RuleBase" id="RU004473"/>
    </source>
</evidence>
<evidence type="ECO:0000256" key="4">
    <source>
        <dbReference type="ARBA" id="ARBA00011990"/>
    </source>
</evidence>
<dbReference type="Pfam" id="PF16363">
    <property type="entry name" value="GDP_Man_Dehyd"/>
    <property type="match status" value="1"/>
</dbReference>
<dbReference type="PATRIC" id="fig|993692.3.peg.1516"/>
<dbReference type="EMBL" id="JQCF01000003">
    <property type="protein sequence ID" value="KRO00392.1"/>
    <property type="molecule type" value="Genomic_DNA"/>
</dbReference>
<dbReference type="InterPro" id="IPR016040">
    <property type="entry name" value="NAD(P)-bd_dom"/>
</dbReference>
<evidence type="ECO:0000256" key="7">
    <source>
        <dbReference type="ARBA" id="ARBA00023239"/>
    </source>
</evidence>
<evidence type="ECO:0000256" key="6">
    <source>
        <dbReference type="ARBA" id="ARBA00023027"/>
    </source>
</evidence>
<comment type="catalytic activity">
    <reaction evidence="1 8">
        <text>dTDP-alpha-D-glucose = dTDP-4-dehydro-6-deoxy-alpha-D-glucose + H2O</text>
        <dbReference type="Rhea" id="RHEA:17221"/>
        <dbReference type="ChEBI" id="CHEBI:15377"/>
        <dbReference type="ChEBI" id="CHEBI:57477"/>
        <dbReference type="ChEBI" id="CHEBI:57649"/>
        <dbReference type="EC" id="4.2.1.46"/>
    </reaction>
</comment>
<feature type="region of interest" description="Disordered" evidence="9">
    <location>
        <begin position="137"/>
        <end position="157"/>
    </location>
</feature>
<dbReference type="Proteomes" id="UP000051006">
    <property type="component" value="Unassembled WGS sequence"/>
</dbReference>
<evidence type="ECO:0000313" key="12">
    <source>
        <dbReference type="Proteomes" id="UP000051006"/>
    </source>
</evidence>
<dbReference type="GO" id="GO:0009225">
    <property type="term" value="P:nucleotide-sugar metabolic process"/>
    <property type="evidence" value="ECO:0007669"/>
    <property type="project" value="InterPro"/>
</dbReference>
<dbReference type="STRING" id="993692.IV57_GL001496"/>
<evidence type="ECO:0000256" key="2">
    <source>
        <dbReference type="ARBA" id="ARBA00001911"/>
    </source>
</evidence>
<dbReference type="InterPro" id="IPR036291">
    <property type="entry name" value="NAD(P)-bd_dom_sf"/>
</dbReference>
<feature type="compositionally biased region" description="Low complexity" evidence="9">
    <location>
        <begin position="146"/>
        <end position="157"/>
    </location>
</feature>
<evidence type="ECO:0000259" key="10">
    <source>
        <dbReference type="Pfam" id="PF16363"/>
    </source>
</evidence>
<gene>
    <name evidence="11" type="ORF">IV57_GL001496</name>
</gene>
<evidence type="ECO:0000256" key="3">
    <source>
        <dbReference type="ARBA" id="ARBA00008178"/>
    </source>
</evidence>
<keyword evidence="12" id="KW-1185">Reference proteome</keyword>
<protein>
    <recommendedName>
        <fullName evidence="5 8">dTDP-glucose 4,6-dehydratase</fullName>
        <ecNumber evidence="4 8">4.2.1.46</ecNumber>
    </recommendedName>
</protein>
<dbReference type="NCBIfam" id="TIGR01181">
    <property type="entry name" value="dTDP_gluc_dehyt"/>
    <property type="match status" value="1"/>
</dbReference>
<evidence type="ECO:0000313" key="11">
    <source>
        <dbReference type="EMBL" id="KRO00392.1"/>
    </source>
</evidence>